<sequence>MTLTLPSHYPHAPVPQLPVAITDPLLAIQDDPTQ</sequence>
<accession>A0ABD6XMC6</accession>
<reference evidence="1 2" key="1">
    <citation type="submission" date="2018-05" db="EMBL/GenBank/DDBJ databases">
        <title>Genomic Encyclopedia of Type Strains, Phase IV (KMG-V): Genome sequencing to study the core and pangenomes of soil and plant-associated prokaryotes.</title>
        <authorList>
            <person name="Whitman W."/>
        </authorList>
    </citation>
    <scope>NUCLEOTIDE SEQUENCE [LARGE SCALE GENOMIC DNA]</scope>
    <source>
        <strain evidence="1 2">PNG 92-11</strain>
    </source>
</reference>
<evidence type="ECO:0000313" key="1">
    <source>
        <dbReference type="EMBL" id="PWJ74488.1"/>
    </source>
</evidence>
<organism evidence="1 2">
    <name type="scientific">Enterobacter agglomerans</name>
    <name type="common">Erwinia herbicola</name>
    <name type="synonym">Pantoea agglomerans</name>
    <dbReference type="NCBI Taxonomy" id="549"/>
    <lineage>
        <taxon>Bacteria</taxon>
        <taxon>Pseudomonadati</taxon>
        <taxon>Pseudomonadota</taxon>
        <taxon>Gammaproteobacteria</taxon>
        <taxon>Enterobacterales</taxon>
        <taxon>Erwiniaceae</taxon>
        <taxon>Pantoea</taxon>
        <taxon>Pantoea agglomerans group</taxon>
    </lineage>
</organism>
<comment type="caution">
    <text evidence="1">The sequence shown here is derived from an EMBL/GenBank/DDBJ whole genome shotgun (WGS) entry which is preliminary data.</text>
</comment>
<name>A0ABD6XMC6_ENTAG</name>
<proteinExistence type="predicted"/>
<dbReference type="EMBL" id="QGHE01000015">
    <property type="protein sequence ID" value="PWJ74488.1"/>
    <property type="molecule type" value="Genomic_DNA"/>
</dbReference>
<dbReference type="AlphaFoldDB" id="A0ABD6XMC6"/>
<protein>
    <submittedName>
        <fullName evidence="1">Uncharacterized protein</fullName>
    </submittedName>
</protein>
<gene>
    <name evidence="1" type="ORF">C7430_11510</name>
</gene>
<dbReference type="Proteomes" id="UP000245996">
    <property type="component" value="Unassembled WGS sequence"/>
</dbReference>
<evidence type="ECO:0000313" key="2">
    <source>
        <dbReference type="Proteomes" id="UP000245996"/>
    </source>
</evidence>